<proteinExistence type="predicted"/>
<organism evidence="3 4">
    <name type="scientific">Cirrhinus mrigala</name>
    <name type="common">Mrigala</name>
    <dbReference type="NCBI Taxonomy" id="683832"/>
    <lineage>
        <taxon>Eukaryota</taxon>
        <taxon>Metazoa</taxon>
        <taxon>Chordata</taxon>
        <taxon>Craniata</taxon>
        <taxon>Vertebrata</taxon>
        <taxon>Euteleostomi</taxon>
        <taxon>Actinopterygii</taxon>
        <taxon>Neopterygii</taxon>
        <taxon>Teleostei</taxon>
        <taxon>Ostariophysi</taxon>
        <taxon>Cypriniformes</taxon>
        <taxon>Cyprinidae</taxon>
        <taxon>Labeoninae</taxon>
        <taxon>Labeonini</taxon>
        <taxon>Cirrhinus</taxon>
    </lineage>
</organism>
<dbReference type="PANTHER" id="PTHR23282">
    <property type="entry name" value="APICAL ENDOSOMAL GLYCOPROTEIN PRECURSOR"/>
    <property type="match status" value="1"/>
</dbReference>
<evidence type="ECO:0000259" key="2">
    <source>
        <dbReference type="PROSITE" id="PS50144"/>
    </source>
</evidence>
<feature type="domain" description="MATH" evidence="2">
    <location>
        <begin position="108"/>
        <end position="215"/>
    </location>
</feature>
<dbReference type="PRINTS" id="PR00020">
    <property type="entry name" value="MAMDOMAIN"/>
</dbReference>
<dbReference type="InterPro" id="IPR051560">
    <property type="entry name" value="MAM_domain-containing"/>
</dbReference>
<evidence type="ECO:0000313" key="3">
    <source>
        <dbReference type="EMBL" id="KAL0164203.1"/>
    </source>
</evidence>
<dbReference type="PANTHER" id="PTHR23282:SF101">
    <property type="entry name" value="MAM DOMAIN-CONTAINING PROTEIN"/>
    <property type="match status" value="1"/>
</dbReference>
<dbReference type="SMART" id="SM00137">
    <property type="entry name" value="MAM"/>
    <property type="match status" value="1"/>
</dbReference>
<dbReference type="AlphaFoldDB" id="A0ABD0NQL3"/>
<dbReference type="PROSITE" id="PS50144">
    <property type="entry name" value="MATH"/>
    <property type="match status" value="1"/>
</dbReference>
<dbReference type="InterPro" id="IPR000998">
    <property type="entry name" value="MAM_dom"/>
</dbReference>
<feature type="domain" description="MAM" evidence="1">
    <location>
        <begin position="1"/>
        <end position="110"/>
    </location>
</feature>
<dbReference type="Gene3D" id="2.60.210.10">
    <property type="entry name" value="Apoptosis, Tumor Necrosis Factor Receptor Associated Protein 2, Chain A"/>
    <property type="match status" value="1"/>
</dbReference>
<dbReference type="Pfam" id="PF00629">
    <property type="entry name" value="MAM"/>
    <property type="match status" value="1"/>
</dbReference>
<protein>
    <submittedName>
        <fullName evidence="3">Uncharacterized protein</fullName>
    </submittedName>
</protein>
<accession>A0ABD0NQL3</accession>
<dbReference type="CDD" id="cd06263">
    <property type="entry name" value="MAM"/>
    <property type="match status" value="1"/>
</dbReference>
<dbReference type="Gene3D" id="2.60.120.200">
    <property type="match status" value="1"/>
</dbReference>
<dbReference type="SUPFAM" id="SSF49599">
    <property type="entry name" value="TRAF domain-like"/>
    <property type="match status" value="1"/>
</dbReference>
<gene>
    <name evidence="3" type="ORF">M9458_039956</name>
</gene>
<dbReference type="InterPro" id="IPR002083">
    <property type="entry name" value="MATH/TRAF_dom"/>
</dbReference>
<feature type="non-terminal residue" evidence="3">
    <location>
        <position position="1"/>
    </location>
</feature>
<dbReference type="SUPFAM" id="SSF49899">
    <property type="entry name" value="Concanavalin A-like lectins/glucanases"/>
    <property type="match status" value="1"/>
</dbReference>
<dbReference type="EMBL" id="JAMKFB020000020">
    <property type="protein sequence ID" value="KAL0164203.1"/>
    <property type="molecule type" value="Genomic_DNA"/>
</dbReference>
<evidence type="ECO:0000259" key="1">
    <source>
        <dbReference type="PROSITE" id="PS50060"/>
    </source>
</evidence>
<comment type="caution">
    <text evidence="3">The sequence shown here is derived from an EMBL/GenBank/DDBJ whole genome shotgun (WGS) entry which is preliminary data.</text>
</comment>
<evidence type="ECO:0000313" key="4">
    <source>
        <dbReference type="Proteomes" id="UP001529510"/>
    </source>
</evidence>
<sequence>TAKGTQGDTAYLESHLFYPKRRSQCLQFYHYNSGGADDQLNIWVCEYTAENPKGALRLIQKISGTWELYHVKIDVSDKFRVVFEGVKGRKPSKGGLSLDNVNLSETKCLQQTWRICNFTSLLATTHAGYETYSPRYLSPDGYSFQIDLYINGVTGSPNKMAIYFHLTSRPNDDKLQWPCPWRQASMELMDQNPDIQHRMNNIKMITTDPTKTTTD</sequence>
<dbReference type="InterPro" id="IPR013320">
    <property type="entry name" value="ConA-like_dom_sf"/>
</dbReference>
<name>A0ABD0NQL3_CIRMR</name>
<feature type="non-terminal residue" evidence="3">
    <location>
        <position position="215"/>
    </location>
</feature>
<dbReference type="InterPro" id="IPR008974">
    <property type="entry name" value="TRAF-like"/>
</dbReference>
<dbReference type="PROSITE" id="PS50060">
    <property type="entry name" value="MAM_2"/>
    <property type="match status" value="1"/>
</dbReference>
<keyword evidence="4" id="KW-1185">Reference proteome</keyword>
<reference evidence="3 4" key="1">
    <citation type="submission" date="2024-05" db="EMBL/GenBank/DDBJ databases">
        <title>Genome sequencing and assembly of Indian major carp, Cirrhinus mrigala (Hamilton, 1822).</title>
        <authorList>
            <person name="Mohindra V."/>
            <person name="Chowdhury L.M."/>
            <person name="Lal K."/>
            <person name="Jena J.K."/>
        </authorList>
    </citation>
    <scope>NUCLEOTIDE SEQUENCE [LARGE SCALE GENOMIC DNA]</scope>
    <source>
        <strain evidence="3">CM1030</strain>
        <tissue evidence="3">Blood</tissue>
    </source>
</reference>
<dbReference type="Proteomes" id="UP001529510">
    <property type="component" value="Unassembled WGS sequence"/>
</dbReference>
<dbReference type="Pfam" id="PF22486">
    <property type="entry name" value="MATH_2"/>
    <property type="match status" value="1"/>
</dbReference>